<sequence length="115" mass="13068">MHNFRQLNIWKDARPLVKQVYVLTSSFPMEEKFGLVSQINRSAISVPSNIAEGSARGTDKDFCQFLRISLGSLYELETQLLLAVDLGFASESNDIFDKIVHLQKMMVAFIKTLQK</sequence>
<evidence type="ECO:0000313" key="1">
    <source>
        <dbReference type="EMBL" id="RKD15223.1"/>
    </source>
</evidence>
<dbReference type="Proteomes" id="UP000283433">
    <property type="component" value="Unassembled WGS sequence"/>
</dbReference>
<gene>
    <name evidence="1" type="ORF">BCY91_06845</name>
</gene>
<dbReference type="OrthoDB" id="9811959at2"/>
<keyword evidence="2" id="KW-1185">Reference proteome</keyword>
<dbReference type="RefSeq" id="WP_120182165.1">
    <property type="nucleotide sequence ID" value="NZ_MBTA01000025.1"/>
</dbReference>
<dbReference type="PANTHER" id="PTHR38471:SF2">
    <property type="entry name" value="FOUR HELIX BUNDLE PROTEIN"/>
    <property type="match status" value="1"/>
</dbReference>
<dbReference type="SUPFAM" id="SSF158446">
    <property type="entry name" value="IVS-encoded protein-like"/>
    <property type="match status" value="1"/>
</dbReference>
<protein>
    <submittedName>
        <fullName evidence="1">Four helix bundle protein</fullName>
    </submittedName>
</protein>
<organism evidence="1 2">
    <name type="scientific">Pelobium manganitolerans</name>
    <dbReference type="NCBI Taxonomy" id="1842495"/>
    <lineage>
        <taxon>Bacteria</taxon>
        <taxon>Pseudomonadati</taxon>
        <taxon>Bacteroidota</taxon>
        <taxon>Sphingobacteriia</taxon>
        <taxon>Sphingobacteriales</taxon>
        <taxon>Sphingobacteriaceae</taxon>
        <taxon>Pelobium</taxon>
    </lineage>
</organism>
<dbReference type="EMBL" id="MBTA01000025">
    <property type="protein sequence ID" value="RKD15223.1"/>
    <property type="molecule type" value="Genomic_DNA"/>
</dbReference>
<dbReference type="InterPro" id="IPR012657">
    <property type="entry name" value="23S_rRNA-intervening_sequence"/>
</dbReference>
<comment type="caution">
    <text evidence="1">The sequence shown here is derived from an EMBL/GenBank/DDBJ whole genome shotgun (WGS) entry which is preliminary data.</text>
</comment>
<reference evidence="1 2" key="1">
    <citation type="submission" date="2016-07" db="EMBL/GenBank/DDBJ databases">
        <title>Genome of Pelobium manganitolerans.</title>
        <authorList>
            <person name="Wu S."/>
            <person name="Wang G."/>
        </authorList>
    </citation>
    <scope>NUCLEOTIDE SEQUENCE [LARGE SCALE GENOMIC DNA]</scope>
    <source>
        <strain evidence="1 2">YS-25</strain>
    </source>
</reference>
<dbReference type="NCBIfam" id="TIGR02436">
    <property type="entry name" value="four helix bundle protein"/>
    <property type="match status" value="1"/>
</dbReference>
<evidence type="ECO:0000313" key="2">
    <source>
        <dbReference type="Proteomes" id="UP000283433"/>
    </source>
</evidence>
<dbReference type="PANTHER" id="PTHR38471">
    <property type="entry name" value="FOUR HELIX BUNDLE PROTEIN"/>
    <property type="match status" value="1"/>
</dbReference>
<proteinExistence type="predicted"/>
<dbReference type="Pfam" id="PF05635">
    <property type="entry name" value="23S_rRNA_IVP"/>
    <property type="match status" value="1"/>
</dbReference>
<dbReference type="CDD" id="cd16377">
    <property type="entry name" value="23S_rRNA_IVP_like"/>
    <property type="match status" value="1"/>
</dbReference>
<name>A0A419S576_9SPHI</name>
<dbReference type="Gene3D" id="1.20.1440.60">
    <property type="entry name" value="23S rRNA-intervening sequence"/>
    <property type="match status" value="1"/>
</dbReference>
<accession>A0A419S576</accession>
<dbReference type="InterPro" id="IPR036583">
    <property type="entry name" value="23S_rRNA_IVS_sf"/>
</dbReference>
<dbReference type="AlphaFoldDB" id="A0A419S576"/>